<name>M2B1G8_9BACT</name>
<dbReference type="Proteomes" id="UP000011529">
    <property type="component" value="Unassembled WGS sequence"/>
</dbReference>
<evidence type="ECO:0000313" key="2">
    <source>
        <dbReference type="Proteomes" id="UP000011529"/>
    </source>
</evidence>
<accession>M2B1G8</accession>
<dbReference type="EMBL" id="ANMO01000136">
    <property type="protein sequence ID" value="EMB16059.1"/>
    <property type="molecule type" value="Genomic_DNA"/>
</dbReference>
<protein>
    <submittedName>
        <fullName evidence="1">Uncharacterized protein</fullName>
    </submittedName>
</protein>
<keyword evidence="2" id="KW-1185">Reference proteome</keyword>
<organism evidence="1 2">
    <name type="scientific">Rhodopirellula europaea 6C</name>
    <dbReference type="NCBI Taxonomy" id="1263867"/>
    <lineage>
        <taxon>Bacteria</taxon>
        <taxon>Pseudomonadati</taxon>
        <taxon>Planctomycetota</taxon>
        <taxon>Planctomycetia</taxon>
        <taxon>Pirellulales</taxon>
        <taxon>Pirellulaceae</taxon>
        <taxon>Rhodopirellula</taxon>
    </lineage>
</organism>
<comment type="caution">
    <text evidence="1">The sequence shown here is derived from an EMBL/GenBank/DDBJ whole genome shotgun (WGS) entry which is preliminary data.</text>
</comment>
<gene>
    <name evidence="1" type="ORF">RE6C_03195</name>
</gene>
<evidence type="ECO:0000313" key="1">
    <source>
        <dbReference type="EMBL" id="EMB16059.1"/>
    </source>
</evidence>
<sequence>MGSLLGLPVRCGHEKRLDVLVTPSLHEEVVRFGKRVSHQTWIRRGIAIRRLAMDCQRGKKTAFVLPFESTGFNIR</sequence>
<dbReference type="AlphaFoldDB" id="M2B1G8"/>
<dbReference type="PATRIC" id="fig|1263867.3.peg.3412"/>
<reference evidence="1" key="2">
    <citation type="journal article" date="2013" name="Mar. Genomics">
        <title>Expression of sulfatases in Rhodopirellula baltica and the diversity of sulfatases in the genus Rhodopirellula.</title>
        <authorList>
            <person name="Wegner C.E."/>
            <person name="Richter-Heitmann T."/>
            <person name="Klindworth A."/>
            <person name="Klockow C."/>
            <person name="Richter M."/>
            <person name="Achstetter T."/>
            <person name="Glockner F.O."/>
            <person name="Harder J."/>
        </authorList>
    </citation>
    <scope>NUCLEOTIDE SEQUENCE [LARGE SCALE GENOMIC DNA]</scope>
    <source>
        <strain evidence="1">6C</strain>
    </source>
</reference>
<reference evidence="1" key="1">
    <citation type="submission" date="2012-11" db="EMBL/GenBank/DDBJ databases">
        <title>Permanent draft genomes of Rhodopirellula europaea strain SH398 and 6C.</title>
        <authorList>
            <person name="Richter M."/>
            <person name="Richter-Heitmann T."/>
            <person name="Frank C."/>
            <person name="Harder J."/>
            <person name="Glockner F.O."/>
        </authorList>
    </citation>
    <scope>NUCLEOTIDE SEQUENCE</scope>
    <source>
        <strain evidence="1">6C</strain>
    </source>
</reference>
<proteinExistence type="predicted"/>